<protein>
    <submittedName>
        <fullName evidence="2">Uncharacterized protein</fullName>
    </submittedName>
</protein>
<name>A0AAP3GV39_9LACO</name>
<sequence length="56" mass="6414">MTKTSIILNFICSALWFSSAEITFLTEREYRKTLGILYLVMALLYEGLAIYGILAF</sequence>
<evidence type="ECO:0000313" key="3">
    <source>
        <dbReference type="Proteomes" id="UP001213015"/>
    </source>
</evidence>
<dbReference type="AlphaFoldDB" id="A0AAP3GV39"/>
<proteinExistence type="predicted"/>
<accession>A0AAP3GV39</accession>
<keyword evidence="1" id="KW-0812">Transmembrane</keyword>
<evidence type="ECO:0000256" key="1">
    <source>
        <dbReference type="SAM" id="Phobius"/>
    </source>
</evidence>
<keyword evidence="1" id="KW-0472">Membrane</keyword>
<feature type="transmembrane region" description="Helical" evidence="1">
    <location>
        <begin position="36"/>
        <end position="54"/>
    </location>
</feature>
<keyword evidence="1" id="KW-1133">Transmembrane helix</keyword>
<comment type="caution">
    <text evidence="2">The sequence shown here is derived from an EMBL/GenBank/DDBJ whole genome shotgun (WGS) entry which is preliminary data.</text>
</comment>
<dbReference type="RefSeq" id="WP_269255539.1">
    <property type="nucleotide sequence ID" value="NZ_JAKHKO010000001.1"/>
</dbReference>
<reference evidence="2" key="1">
    <citation type="submission" date="2022-01" db="EMBL/GenBank/DDBJ databases">
        <title>VMRC isolate genome collection.</title>
        <authorList>
            <person name="France M."/>
            <person name="Rutt L."/>
            <person name="Humphrys M."/>
            <person name="Ravel J."/>
        </authorList>
    </citation>
    <scope>NUCLEOTIDE SEQUENCE</scope>
    <source>
        <strain evidence="2">C0127B5</strain>
    </source>
</reference>
<organism evidence="2 3">
    <name type="scientific">Lactobacillus mulieris</name>
    <dbReference type="NCBI Taxonomy" id="2508708"/>
    <lineage>
        <taxon>Bacteria</taxon>
        <taxon>Bacillati</taxon>
        <taxon>Bacillota</taxon>
        <taxon>Bacilli</taxon>
        <taxon>Lactobacillales</taxon>
        <taxon>Lactobacillaceae</taxon>
        <taxon>Lactobacillus</taxon>
    </lineage>
</organism>
<dbReference type="Proteomes" id="UP001213015">
    <property type="component" value="Unassembled WGS sequence"/>
</dbReference>
<dbReference type="EMBL" id="JAKHLF010000001">
    <property type="protein sequence ID" value="MCZ3844104.1"/>
    <property type="molecule type" value="Genomic_DNA"/>
</dbReference>
<gene>
    <name evidence="2" type="ORF">L2422_01015</name>
</gene>
<evidence type="ECO:0000313" key="2">
    <source>
        <dbReference type="EMBL" id="MCZ3844104.1"/>
    </source>
</evidence>